<dbReference type="SUPFAM" id="SSF56349">
    <property type="entry name" value="DNA breaking-rejoining enzymes"/>
    <property type="match status" value="1"/>
</dbReference>
<evidence type="ECO:0000256" key="1">
    <source>
        <dbReference type="ARBA" id="ARBA00023172"/>
    </source>
</evidence>
<accession>A0ABT9AKE5</accession>
<keyword evidence="4" id="KW-1185">Reference proteome</keyword>
<reference evidence="3" key="1">
    <citation type="submission" date="2023-07" db="EMBL/GenBank/DDBJ databases">
        <authorList>
            <person name="Kim M.K."/>
        </authorList>
    </citation>
    <scope>NUCLEOTIDE SEQUENCE</scope>
    <source>
        <strain evidence="3">M29</strain>
    </source>
</reference>
<dbReference type="RefSeq" id="WP_305014608.1">
    <property type="nucleotide sequence ID" value="NZ_JAUQSX010000026.1"/>
</dbReference>
<dbReference type="Gene3D" id="1.10.443.10">
    <property type="entry name" value="Intergrase catalytic core"/>
    <property type="match status" value="1"/>
</dbReference>
<comment type="caution">
    <text evidence="3">The sequence shown here is derived from an EMBL/GenBank/DDBJ whole genome shotgun (WGS) entry which is preliminary data.</text>
</comment>
<name>A0ABT9AKE5_9BACT</name>
<evidence type="ECO:0000313" key="3">
    <source>
        <dbReference type="EMBL" id="MDO7849949.1"/>
    </source>
</evidence>
<evidence type="ECO:0000259" key="2">
    <source>
        <dbReference type="Pfam" id="PF17293"/>
    </source>
</evidence>
<dbReference type="Proteomes" id="UP001167796">
    <property type="component" value="Unassembled WGS sequence"/>
</dbReference>
<proteinExistence type="predicted"/>
<dbReference type="EMBL" id="JAUQSX010000026">
    <property type="protein sequence ID" value="MDO7849949.1"/>
    <property type="molecule type" value="Genomic_DNA"/>
</dbReference>
<dbReference type="Pfam" id="PF17293">
    <property type="entry name" value="Arm-DNA-bind_5"/>
    <property type="match status" value="1"/>
</dbReference>
<dbReference type="InterPro" id="IPR035386">
    <property type="entry name" value="Arm-DNA-bind_5"/>
</dbReference>
<dbReference type="InterPro" id="IPR013762">
    <property type="entry name" value="Integrase-like_cat_sf"/>
</dbReference>
<gene>
    <name evidence="3" type="ORF">Q5H92_26555</name>
</gene>
<feature type="domain" description="Arm DNA-binding" evidence="2">
    <location>
        <begin position="11"/>
        <end position="78"/>
    </location>
</feature>
<evidence type="ECO:0000313" key="4">
    <source>
        <dbReference type="Proteomes" id="UP001167796"/>
    </source>
</evidence>
<keyword evidence="1" id="KW-0233">DNA recombination</keyword>
<dbReference type="InterPro" id="IPR011010">
    <property type="entry name" value="DNA_brk_join_enz"/>
</dbReference>
<sequence length="443" mass="48779">MKLTYRQVLSRPDADGRCRVVLDVAWDGQRAKLVTGVSCRPAHFSPEARQVVMRKDPDATRLNNELAKVETAVNAVFTLASAESRPVTEAELLAAARAALGKKPAGKRAAVEVPVATTPQDFYALWQTENPGQTYNSARRYRQVVGHLEAYHPAWPVLALTRKDLLDYLAHLAALGLVDSTVSKHIKFLRECFRLGGKVLPAWLKIKTRYGRAPALQPAELRALMALELTDDDLREEAALFTFQTLLLLRDSDLRALRPHHVAPVDLPGYPATPVLGFHQAKTGDEVRLPLPPAAAAIWQRWAGRPPIPAQQERSRRMKQLARMAKLTRPFVRVRYVRNEPVETVLPLYKVVSTHTARHTGADMVMLGSGGDSNLKEKALGHAGVYGHDALERYGPALLKAWEKVLGAVGATEKNAPTLPGIVHQAVPSQGGGGVLIRRVSYR</sequence>
<organism evidence="3 4">
    <name type="scientific">Hymenobacter mellowenesis</name>
    <dbReference type="NCBI Taxonomy" id="3063995"/>
    <lineage>
        <taxon>Bacteria</taxon>
        <taxon>Pseudomonadati</taxon>
        <taxon>Bacteroidota</taxon>
        <taxon>Cytophagia</taxon>
        <taxon>Cytophagales</taxon>
        <taxon>Hymenobacteraceae</taxon>
        <taxon>Hymenobacter</taxon>
    </lineage>
</organism>
<protein>
    <recommendedName>
        <fullName evidence="2">Arm DNA-binding domain-containing protein</fullName>
    </recommendedName>
</protein>